<comment type="caution">
    <text evidence="2">The sequence shown here is derived from an EMBL/GenBank/DDBJ whole genome shotgun (WGS) entry which is preliminary data.</text>
</comment>
<feature type="transmembrane region" description="Helical" evidence="1">
    <location>
        <begin position="52"/>
        <end position="71"/>
    </location>
</feature>
<evidence type="ECO:0000256" key="1">
    <source>
        <dbReference type="SAM" id="Phobius"/>
    </source>
</evidence>
<feature type="transmembrane region" description="Helical" evidence="1">
    <location>
        <begin position="110"/>
        <end position="132"/>
    </location>
</feature>
<evidence type="ECO:0000313" key="3">
    <source>
        <dbReference type="Proteomes" id="UP001430306"/>
    </source>
</evidence>
<gene>
    <name evidence="2" type="ORF">LOC71_12600</name>
</gene>
<keyword evidence="1" id="KW-0812">Transmembrane</keyword>
<sequence>MEVNPYAPSSQTTPSLPPRLRRGSKWLRGWLIFQLLLIAAGVAAAEYEIETIVFMGPTVAVSGLILAYLAFRNRVNVATLFGVSGAAFAGFIFLLIALNSWGPSEADRPVCRLCEFYLVVSLPVTWVSFLVAGQTDTPSAVPSPPPVT</sequence>
<accession>A0ABS8NHU5</accession>
<dbReference type="EMBL" id="JAJKFW010000023">
    <property type="protein sequence ID" value="MCC9643118.1"/>
    <property type="molecule type" value="Genomic_DNA"/>
</dbReference>
<dbReference type="Proteomes" id="UP001430306">
    <property type="component" value="Unassembled WGS sequence"/>
</dbReference>
<evidence type="ECO:0000313" key="2">
    <source>
        <dbReference type="EMBL" id="MCC9643118.1"/>
    </source>
</evidence>
<keyword evidence="1" id="KW-0472">Membrane</keyword>
<dbReference type="RefSeq" id="WP_230274057.1">
    <property type="nucleotide sequence ID" value="NZ_JAJKFW010000023.1"/>
</dbReference>
<reference evidence="2" key="1">
    <citation type="submission" date="2021-11" db="EMBL/GenBank/DDBJ databases">
        <title>Genome sequence.</title>
        <authorList>
            <person name="Sun Q."/>
        </authorList>
    </citation>
    <scope>NUCLEOTIDE SEQUENCE</scope>
    <source>
        <strain evidence="2">JC740</strain>
    </source>
</reference>
<feature type="transmembrane region" description="Helical" evidence="1">
    <location>
        <begin position="26"/>
        <end position="45"/>
    </location>
</feature>
<proteinExistence type="predicted"/>
<name>A0ABS8NHU5_9BACT</name>
<feature type="transmembrane region" description="Helical" evidence="1">
    <location>
        <begin position="77"/>
        <end position="98"/>
    </location>
</feature>
<protein>
    <submittedName>
        <fullName evidence="2">Uncharacterized protein</fullName>
    </submittedName>
</protein>
<keyword evidence="3" id="KW-1185">Reference proteome</keyword>
<organism evidence="2 3">
    <name type="scientific">Rhodopirellula halodulae</name>
    <dbReference type="NCBI Taxonomy" id="2894198"/>
    <lineage>
        <taxon>Bacteria</taxon>
        <taxon>Pseudomonadati</taxon>
        <taxon>Planctomycetota</taxon>
        <taxon>Planctomycetia</taxon>
        <taxon>Pirellulales</taxon>
        <taxon>Pirellulaceae</taxon>
        <taxon>Rhodopirellula</taxon>
    </lineage>
</organism>
<keyword evidence="1" id="KW-1133">Transmembrane helix</keyword>